<reference evidence="1" key="2">
    <citation type="journal article" date="2015" name="Fish Shellfish Immunol.">
        <title>Early steps in the European eel (Anguilla anguilla)-Vibrio vulnificus interaction in the gills: Role of the RtxA13 toxin.</title>
        <authorList>
            <person name="Callol A."/>
            <person name="Pajuelo D."/>
            <person name="Ebbesson L."/>
            <person name="Teles M."/>
            <person name="MacKenzie S."/>
            <person name="Amaro C."/>
        </authorList>
    </citation>
    <scope>NUCLEOTIDE SEQUENCE</scope>
</reference>
<protein>
    <submittedName>
        <fullName evidence="1">Uncharacterized protein</fullName>
    </submittedName>
</protein>
<name>A0A0E9VXX2_ANGAN</name>
<evidence type="ECO:0000313" key="1">
    <source>
        <dbReference type="EMBL" id="JAH82170.1"/>
    </source>
</evidence>
<accession>A0A0E9VXX2</accession>
<proteinExistence type="predicted"/>
<organism evidence="1">
    <name type="scientific">Anguilla anguilla</name>
    <name type="common">European freshwater eel</name>
    <name type="synonym">Muraena anguilla</name>
    <dbReference type="NCBI Taxonomy" id="7936"/>
    <lineage>
        <taxon>Eukaryota</taxon>
        <taxon>Metazoa</taxon>
        <taxon>Chordata</taxon>
        <taxon>Craniata</taxon>
        <taxon>Vertebrata</taxon>
        <taxon>Euteleostomi</taxon>
        <taxon>Actinopterygii</taxon>
        <taxon>Neopterygii</taxon>
        <taxon>Teleostei</taxon>
        <taxon>Anguilliformes</taxon>
        <taxon>Anguillidae</taxon>
        <taxon>Anguilla</taxon>
    </lineage>
</organism>
<reference evidence="1" key="1">
    <citation type="submission" date="2014-11" db="EMBL/GenBank/DDBJ databases">
        <authorList>
            <person name="Amaro Gonzalez C."/>
        </authorList>
    </citation>
    <scope>NUCLEOTIDE SEQUENCE</scope>
</reference>
<sequence>MLMNMSTDQRISALTGVCIDVAPVSRCHAVRCCRSYGQLAN</sequence>
<dbReference type="AlphaFoldDB" id="A0A0E9VXX2"/>
<dbReference type="EMBL" id="GBXM01026407">
    <property type="protein sequence ID" value="JAH82170.1"/>
    <property type="molecule type" value="Transcribed_RNA"/>
</dbReference>